<dbReference type="InParanoid" id="A0A067QNE4"/>
<keyword evidence="2" id="KW-0732">Signal</keyword>
<keyword evidence="4" id="KW-1185">Reference proteome</keyword>
<name>A0A067QNE4_ZOONE</name>
<evidence type="ECO:0000256" key="1">
    <source>
        <dbReference type="SAM" id="MobiDB-lite"/>
    </source>
</evidence>
<dbReference type="EMBL" id="KK853134">
    <property type="protein sequence ID" value="KDR10849.1"/>
    <property type="molecule type" value="Genomic_DNA"/>
</dbReference>
<organism evidence="3 4">
    <name type="scientific">Zootermopsis nevadensis</name>
    <name type="common">Dampwood termite</name>
    <dbReference type="NCBI Taxonomy" id="136037"/>
    <lineage>
        <taxon>Eukaryota</taxon>
        <taxon>Metazoa</taxon>
        <taxon>Ecdysozoa</taxon>
        <taxon>Arthropoda</taxon>
        <taxon>Hexapoda</taxon>
        <taxon>Insecta</taxon>
        <taxon>Pterygota</taxon>
        <taxon>Neoptera</taxon>
        <taxon>Polyneoptera</taxon>
        <taxon>Dictyoptera</taxon>
        <taxon>Blattodea</taxon>
        <taxon>Blattoidea</taxon>
        <taxon>Termitoidae</taxon>
        <taxon>Termopsidae</taxon>
        <taxon>Zootermopsis</taxon>
    </lineage>
</organism>
<feature type="chain" id="PRO_5001647742" evidence="2">
    <location>
        <begin position="45"/>
        <end position="102"/>
    </location>
</feature>
<protein>
    <submittedName>
        <fullName evidence="3">Uncharacterized protein</fullName>
    </submittedName>
</protein>
<evidence type="ECO:0000313" key="4">
    <source>
        <dbReference type="Proteomes" id="UP000027135"/>
    </source>
</evidence>
<evidence type="ECO:0000256" key="2">
    <source>
        <dbReference type="SAM" id="SignalP"/>
    </source>
</evidence>
<feature type="region of interest" description="Disordered" evidence="1">
    <location>
        <begin position="75"/>
        <end position="102"/>
    </location>
</feature>
<gene>
    <name evidence="3" type="ORF">L798_14831</name>
</gene>
<sequence>MVTASRIIKAAHTLLPHNPPMAMPGFLCFTLMWLLCVCVCFGSATVGQMAPPVSAVGLNPIGVVMGPPGAVMGPPQGVAAGGGGSAHRGSLTKESIARHNKK</sequence>
<feature type="signal peptide" evidence="2">
    <location>
        <begin position="1"/>
        <end position="44"/>
    </location>
</feature>
<dbReference type="Proteomes" id="UP000027135">
    <property type="component" value="Unassembled WGS sequence"/>
</dbReference>
<dbReference type="AlphaFoldDB" id="A0A067QNE4"/>
<reference evidence="3 4" key="1">
    <citation type="journal article" date="2014" name="Nat. Commun.">
        <title>Molecular traces of alternative social organization in a termite genome.</title>
        <authorList>
            <person name="Terrapon N."/>
            <person name="Li C."/>
            <person name="Robertson H.M."/>
            <person name="Ji L."/>
            <person name="Meng X."/>
            <person name="Booth W."/>
            <person name="Chen Z."/>
            <person name="Childers C.P."/>
            <person name="Glastad K.M."/>
            <person name="Gokhale K."/>
            <person name="Gowin J."/>
            <person name="Gronenberg W."/>
            <person name="Hermansen R.A."/>
            <person name="Hu H."/>
            <person name="Hunt B.G."/>
            <person name="Huylmans A.K."/>
            <person name="Khalil S.M."/>
            <person name="Mitchell R.D."/>
            <person name="Munoz-Torres M.C."/>
            <person name="Mustard J.A."/>
            <person name="Pan H."/>
            <person name="Reese J.T."/>
            <person name="Scharf M.E."/>
            <person name="Sun F."/>
            <person name="Vogel H."/>
            <person name="Xiao J."/>
            <person name="Yang W."/>
            <person name="Yang Z."/>
            <person name="Yang Z."/>
            <person name="Zhou J."/>
            <person name="Zhu J."/>
            <person name="Brent C.S."/>
            <person name="Elsik C.G."/>
            <person name="Goodisman M.A."/>
            <person name="Liberles D.A."/>
            <person name="Roe R.M."/>
            <person name="Vargo E.L."/>
            <person name="Vilcinskas A."/>
            <person name="Wang J."/>
            <person name="Bornberg-Bauer E."/>
            <person name="Korb J."/>
            <person name="Zhang G."/>
            <person name="Liebig J."/>
        </authorList>
    </citation>
    <scope>NUCLEOTIDE SEQUENCE [LARGE SCALE GENOMIC DNA]</scope>
    <source>
        <tissue evidence="3">Whole organism</tissue>
    </source>
</reference>
<evidence type="ECO:0000313" key="3">
    <source>
        <dbReference type="EMBL" id="KDR10849.1"/>
    </source>
</evidence>
<accession>A0A067QNE4</accession>
<proteinExistence type="predicted"/>